<accession>A0A2M7SDL0</accession>
<protein>
    <recommendedName>
        <fullName evidence="1">Putative zinc-finger domain-containing protein</fullName>
    </recommendedName>
</protein>
<dbReference type="InterPro" id="IPR027383">
    <property type="entry name" value="Znf_put"/>
</dbReference>
<dbReference type="Proteomes" id="UP000229307">
    <property type="component" value="Unassembled WGS sequence"/>
</dbReference>
<feature type="domain" description="Putative zinc-finger" evidence="1">
    <location>
        <begin position="4"/>
        <end position="36"/>
    </location>
</feature>
<comment type="caution">
    <text evidence="2">The sequence shown here is derived from an EMBL/GenBank/DDBJ whole genome shotgun (WGS) entry which is preliminary data.</text>
</comment>
<gene>
    <name evidence="2" type="ORF">COY52_04620</name>
</gene>
<feature type="non-terminal residue" evidence="2">
    <location>
        <position position="86"/>
    </location>
</feature>
<name>A0A2M7SDL0_9BACT</name>
<dbReference type="EMBL" id="PFMR01000121">
    <property type="protein sequence ID" value="PIZ17383.1"/>
    <property type="molecule type" value="Genomic_DNA"/>
</dbReference>
<dbReference type="Pfam" id="PF13490">
    <property type="entry name" value="zf-HC2"/>
    <property type="match status" value="1"/>
</dbReference>
<organism evidence="2 3">
    <name type="scientific">Candidatus Desantisbacteria bacterium CG_4_10_14_0_8_um_filter_48_22</name>
    <dbReference type="NCBI Taxonomy" id="1974543"/>
    <lineage>
        <taxon>Bacteria</taxon>
        <taxon>Candidatus Desantisiibacteriota</taxon>
    </lineage>
</organism>
<dbReference type="Gene3D" id="1.10.10.1320">
    <property type="entry name" value="Anti-sigma factor, zinc-finger domain"/>
    <property type="match status" value="1"/>
</dbReference>
<sequence>MNHKEFYEKLSAYVSGDLSEKESAKMKVHLESCNNCKKEYAAMGKMVKLLQAIPKVETPPETYDSLIRRISSLPQEKTPEFGFRKI</sequence>
<dbReference type="InterPro" id="IPR041916">
    <property type="entry name" value="Anti_sigma_zinc_sf"/>
</dbReference>
<evidence type="ECO:0000313" key="3">
    <source>
        <dbReference type="Proteomes" id="UP000229307"/>
    </source>
</evidence>
<proteinExistence type="predicted"/>
<dbReference type="AlphaFoldDB" id="A0A2M7SDL0"/>
<reference evidence="3" key="1">
    <citation type="submission" date="2017-09" db="EMBL/GenBank/DDBJ databases">
        <title>Depth-based differentiation of microbial function through sediment-hosted aquifers and enrichment of novel symbionts in the deep terrestrial subsurface.</title>
        <authorList>
            <person name="Probst A.J."/>
            <person name="Ladd B."/>
            <person name="Jarett J.K."/>
            <person name="Geller-Mcgrath D.E."/>
            <person name="Sieber C.M.K."/>
            <person name="Emerson J.B."/>
            <person name="Anantharaman K."/>
            <person name="Thomas B.C."/>
            <person name="Malmstrom R."/>
            <person name="Stieglmeier M."/>
            <person name="Klingl A."/>
            <person name="Woyke T."/>
            <person name="Ryan C.M."/>
            <person name="Banfield J.F."/>
        </authorList>
    </citation>
    <scope>NUCLEOTIDE SEQUENCE [LARGE SCALE GENOMIC DNA]</scope>
</reference>
<evidence type="ECO:0000259" key="1">
    <source>
        <dbReference type="Pfam" id="PF13490"/>
    </source>
</evidence>
<evidence type="ECO:0000313" key="2">
    <source>
        <dbReference type="EMBL" id="PIZ17383.1"/>
    </source>
</evidence>